<keyword evidence="5" id="KW-0633">Potassium transport</keyword>
<evidence type="ECO:0000256" key="11">
    <source>
        <dbReference type="ARBA" id="ARBA00023053"/>
    </source>
</evidence>
<evidence type="ECO:0000256" key="8">
    <source>
        <dbReference type="ARBA" id="ARBA00022958"/>
    </source>
</evidence>
<evidence type="ECO:0000256" key="15">
    <source>
        <dbReference type="ARBA" id="ARBA00023180"/>
    </source>
</evidence>
<keyword evidence="14" id="KW-1015">Disulfide bond</keyword>
<dbReference type="NCBIfam" id="TIGR01107">
    <property type="entry name" value="Na_K_ATPase_bet"/>
    <property type="match status" value="1"/>
</dbReference>
<dbReference type="GeneID" id="115812030"/>
<reference evidence="20" key="1">
    <citation type="submission" date="2025-08" db="UniProtKB">
        <authorList>
            <consortium name="RefSeq"/>
        </authorList>
    </citation>
    <scope>IDENTIFICATION</scope>
</reference>
<dbReference type="GO" id="GO:0005890">
    <property type="term" value="C:sodium:potassium-exchanging ATPase complex"/>
    <property type="evidence" value="ECO:0007669"/>
    <property type="project" value="InterPro"/>
</dbReference>
<evidence type="ECO:0000256" key="3">
    <source>
        <dbReference type="ARBA" id="ARBA00022448"/>
    </source>
</evidence>
<gene>
    <name evidence="20" type="primary">atp1b3a</name>
</gene>
<dbReference type="GO" id="GO:1990573">
    <property type="term" value="P:potassium ion import across plasma membrane"/>
    <property type="evidence" value="ECO:0007669"/>
    <property type="project" value="TreeGrafter"/>
</dbReference>
<dbReference type="PANTHER" id="PTHR11523:SF47">
    <property type="entry name" value="SODIUM_POTASSIUM-TRANSPORTING ATPASE SUBUNIT BETA-3"/>
    <property type="match status" value="1"/>
</dbReference>
<dbReference type="OrthoDB" id="5912413at2759"/>
<protein>
    <recommendedName>
        <fullName evidence="18">Sodium/potassium-transporting ATPase subunit beta</fullName>
    </recommendedName>
</protein>
<keyword evidence="19" id="KW-1185">Reference proteome</keyword>
<keyword evidence="10 18" id="KW-1133">Transmembrane helix</keyword>
<dbReference type="RefSeq" id="XP_030630363.1">
    <property type="nucleotide sequence ID" value="XM_030774503.1"/>
</dbReference>
<dbReference type="Proteomes" id="UP000504632">
    <property type="component" value="Chromosome 5"/>
</dbReference>
<dbReference type="InterPro" id="IPR000402">
    <property type="entry name" value="Na/K_ATPase_sub_beta"/>
</dbReference>
<feature type="transmembrane region" description="Helical" evidence="18">
    <location>
        <begin position="39"/>
        <end position="65"/>
    </location>
</feature>
<evidence type="ECO:0000313" key="19">
    <source>
        <dbReference type="Proteomes" id="UP000504632"/>
    </source>
</evidence>
<dbReference type="PANTHER" id="PTHR11523">
    <property type="entry name" value="SODIUM/POTASSIUM-DEPENDENT ATPASE BETA SUBUNIT"/>
    <property type="match status" value="1"/>
</dbReference>
<evidence type="ECO:0000256" key="16">
    <source>
        <dbReference type="ARBA" id="ARBA00023201"/>
    </source>
</evidence>
<comment type="function">
    <text evidence="17">This is the non-catalytic component of the active enzyme, which catalyzes the hydrolysis of ATP coupled with the exchange of Na(+) and K(+) ions across the plasma membrane. The exact function of the beta-3 subunit is not known.</text>
</comment>
<keyword evidence="9" id="KW-0735">Signal-anchor</keyword>
<evidence type="ECO:0000256" key="4">
    <source>
        <dbReference type="ARBA" id="ARBA00022475"/>
    </source>
</evidence>
<evidence type="ECO:0000256" key="2">
    <source>
        <dbReference type="ARBA" id="ARBA00005876"/>
    </source>
</evidence>
<accession>A0A6J2VEW7</accession>
<evidence type="ECO:0000313" key="20">
    <source>
        <dbReference type="RefSeq" id="XP_030630363.1"/>
    </source>
</evidence>
<organism evidence="19 20">
    <name type="scientific">Chanos chanos</name>
    <name type="common">Milkfish</name>
    <name type="synonym">Mugil chanos</name>
    <dbReference type="NCBI Taxonomy" id="29144"/>
    <lineage>
        <taxon>Eukaryota</taxon>
        <taxon>Metazoa</taxon>
        <taxon>Chordata</taxon>
        <taxon>Craniata</taxon>
        <taxon>Vertebrata</taxon>
        <taxon>Euteleostomi</taxon>
        <taxon>Actinopterygii</taxon>
        <taxon>Neopterygii</taxon>
        <taxon>Teleostei</taxon>
        <taxon>Ostariophysi</taxon>
        <taxon>Gonorynchiformes</taxon>
        <taxon>Chanidae</taxon>
        <taxon>Chanos</taxon>
    </lineage>
</organism>
<evidence type="ECO:0000256" key="9">
    <source>
        <dbReference type="ARBA" id="ARBA00022968"/>
    </source>
</evidence>
<dbReference type="GO" id="GO:0036376">
    <property type="term" value="P:sodium ion export across plasma membrane"/>
    <property type="evidence" value="ECO:0007669"/>
    <property type="project" value="TreeGrafter"/>
</dbReference>
<evidence type="ECO:0000256" key="13">
    <source>
        <dbReference type="ARBA" id="ARBA00023136"/>
    </source>
</evidence>
<dbReference type="PROSITE" id="PS00391">
    <property type="entry name" value="ATPASE_NA_K_BETA_2"/>
    <property type="match status" value="1"/>
</dbReference>
<evidence type="ECO:0000256" key="18">
    <source>
        <dbReference type="RuleBase" id="RU362099"/>
    </source>
</evidence>
<dbReference type="GO" id="GO:0001671">
    <property type="term" value="F:ATPase activator activity"/>
    <property type="evidence" value="ECO:0007669"/>
    <property type="project" value="TreeGrafter"/>
</dbReference>
<keyword evidence="16" id="KW-0739">Sodium transport</keyword>
<name>A0A6J2VEW7_CHACN</name>
<dbReference type="AlphaFoldDB" id="A0A6J2VEW7"/>
<evidence type="ECO:0000256" key="6">
    <source>
        <dbReference type="ARBA" id="ARBA00022607"/>
    </source>
</evidence>
<keyword evidence="13 18" id="KW-0472">Membrane</keyword>
<comment type="subcellular location">
    <subcellularLocation>
        <location evidence="1">Cell membrane</location>
        <topology evidence="1">Single-pass type II membrane protein</topology>
    </subcellularLocation>
    <subcellularLocation>
        <location evidence="18">Membrane</location>
    </subcellularLocation>
</comment>
<dbReference type="GO" id="GO:0030007">
    <property type="term" value="P:intracellular potassium ion homeostasis"/>
    <property type="evidence" value="ECO:0007669"/>
    <property type="project" value="TreeGrafter"/>
</dbReference>
<evidence type="ECO:0000256" key="17">
    <source>
        <dbReference type="ARBA" id="ARBA00037667"/>
    </source>
</evidence>
<dbReference type="GO" id="GO:0006883">
    <property type="term" value="P:intracellular sodium ion homeostasis"/>
    <property type="evidence" value="ECO:0007669"/>
    <property type="project" value="TreeGrafter"/>
</dbReference>
<keyword evidence="12 18" id="KW-0406">Ion transport</keyword>
<keyword evidence="3 18" id="KW-0813">Transport</keyword>
<comment type="similarity">
    <text evidence="2 18">Belongs to the X(+)/potassium ATPases subunit beta family.</text>
</comment>
<dbReference type="FunCoup" id="A0A6J2VEW7">
    <property type="interactions" value="744"/>
</dbReference>
<sequence>MFIEKEHKPEEEKEPQTSWKDFLYNPRTGEFVGRTASSWGLILLFYVVFYAFLAAMFSFTMWVMLQTLDENTPRYRDRVPTPGLVITPKSLDIVYSMSDPLKYAPYIQHLESFLQQYNDTEQDKNELCVAGKYFEQDAESPKKACQFKRSSLGFCSGLADNMFGYAEGKPCVLLKMNRIIGLKPRGDPYINCTAKTESPLQMMYFPSEGHIDKMYFPYYGKKAHVGYVQPLVAVKLLLRKEDYNKEVLMECRVEGTDLRNNDDRDKFLGRVTFRVMVTE</sequence>
<evidence type="ECO:0000256" key="10">
    <source>
        <dbReference type="ARBA" id="ARBA00022989"/>
    </source>
</evidence>
<keyword evidence="11" id="KW-0915">Sodium</keyword>
<dbReference type="InParanoid" id="A0A6J2VEW7"/>
<evidence type="ECO:0000256" key="1">
    <source>
        <dbReference type="ARBA" id="ARBA00004401"/>
    </source>
</evidence>
<evidence type="ECO:0000256" key="12">
    <source>
        <dbReference type="ARBA" id="ARBA00023065"/>
    </source>
</evidence>
<dbReference type="Pfam" id="PF00287">
    <property type="entry name" value="Na_K-ATPase"/>
    <property type="match status" value="1"/>
</dbReference>
<dbReference type="Gene3D" id="2.60.40.1660">
    <property type="entry name" value="Na, k-atpase alpha subunit"/>
    <property type="match status" value="1"/>
</dbReference>
<keyword evidence="15" id="KW-0325">Glycoprotein</keyword>
<proteinExistence type="inferred from homology"/>
<dbReference type="CTD" id="30468"/>
<dbReference type="InterPro" id="IPR038702">
    <property type="entry name" value="Na/K_ATPase_sub_beta_sf"/>
</dbReference>
<dbReference type="PROSITE" id="PS00390">
    <property type="entry name" value="ATPASE_NA_K_BETA_1"/>
    <property type="match status" value="1"/>
</dbReference>
<dbReference type="Gene3D" id="1.20.5.170">
    <property type="match status" value="1"/>
</dbReference>
<keyword evidence="7 18" id="KW-0812">Transmembrane</keyword>
<evidence type="ECO:0000256" key="7">
    <source>
        <dbReference type="ARBA" id="ARBA00022692"/>
    </source>
</evidence>
<dbReference type="FunFam" id="2.60.40.1660:FF:000005">
    <property type="entry name" value="Sodium/potassium-transporting ATPase subunit beta"/>
    <property type="match status" value="1"/>
</dbReference>
<keyword evidence="6" id="KW-0740">Sodium/potassium transport</keyword>
<evidence type="ECO:0000256" key="5">
    <source>
        <dbReference type="ARBA" id="ARBA00022538"/>
    </source>
</evidence>
<evidence type="ECO:0000256" key="14">
    <source>
        <dbReference type="ARBA" id="ARBA00023157"/>
    </source>
</evidence>
<keyword evidence="8" id="KW-0630">Potassium</keyword>
<keyword evidence="4" id="KW-1003">Cell membrane</keyword>